<name>A0A6V7VXB5_MELEN</name>
<dbReference type="Proteomes" id="UP000580250">
    <property type="component" value="Unassembled WGS sequence"/>
</dbReference>
<sequence>MREHLCYYFRRSYLLKIFTKLQALETFKCRIIFDDLPDDEDFNEQEFFSDIREIFGRIRK</sequence>
<evidence type="ECO:0000313" key="1">
    <source>
        <dbReference type="EMBL" id="CAD2179580.1"/>
    </source>
</evidence>
<comment type="caution">
    <text evidence="1">The sequence shown here is derived from an EMBL/GenBank/DDBJ whole genome shotgun (WGS) entry which is preliminary data.</text>
</comment>
<accession>A0A6V7VXB5</accession>
<dbReference type="EMBL" id="CAJEWN010000347">
    <property type="protein sequence ID" value="CAD2179580.1"/>
    <property type="molecule type" value="Genomic_DNA"/>
</dbReference>
<organism evidence="1 2">
    <name type="scientific">Meloidogyne enterolobii</name>
    <name type="common">Root-knot nematode worm</name>
    <name type="synonym">Meloidogyne mayaguensis</name>
    <dbReference type="NCBI Taxonomy" id="390850"/>
    <lineage>
        <taxon>Eukaryota</taxon>
        <taxon>Metazoa</taxon>
        <taxon>Ecdysozoa</taxon>
        <taxon>Nematoda</taxon>
        <taxon>Chromadorea</taxon>
        <taxon>Rhabditida</taxon>
        <taxon>Tylenchina</taxon>
        <taxon>Tylenchomorpha</taxon>
        <taxon>Tylenchoidea</taxon>
        <taxon>Meloidogynidae</taxon>
        <taxon>Meloidogyninae</taxon>
        <taxon>Meloidogyne</taxon>
    </lineage>
</organism>
<gene>
    <name evidence="1" type="ORF">MENT_LOCUS31589</name>
</gene>
<evidence type="ECO:0000313" key="2">
    <source>
        <dbReference type="Proteomes" id="UP000580250"/>
    </source>
</evidence>
<dbReference type="AlphaFoldDB" id="A0A6V7VXB5"/>
<proteinExistence type="predicted"/>
<reference evidence="1 2" key="1">
    <citation type="submission" date="2020-08" db="EMBL/GenBank/DDBJ databases">
        <authorList>
            <person name="Koutsovoulos G."/>
            <person name="Danchin GJ E."/>
        </authorList>
    </citation>
    <scope>NUCLEOTIDE SEQUENCE [LARGE SCALE GENOMIC DNA]</scope>
</reference>
<protein>
    <submittedName>
        <fullName evidence="1">Uncharacterized protein</fullName>
    </submittedName>
</protein>